<protein>
    <submittedName>
        <fullName evidence="2">Stage V sporulation protein AB</fullName>
    </submittedName>
</protein>
<comment type="caution">
    <text evidence="2">The sequence shown here is derived from an EMBL/GenBank/DDBJ whole genome shotgun (WGS) entry which is preliminary data.</text>
</comment>
<keyword evidence="1" id="KW-1133">Transmembrane helix</keyword>
<dbReference type="Proteomes" id="UP000823618">
    <property type="component" value="Unassembled WGS sequence"/>
</dbReference>
<proteinExistence type="predicted"/>
<organism evidence="2 3">
    <name type="scientific">Candidatus Scybalomonas excrementavium</name>
    <dbReference type="NCBI Taxonomy" id="2840943"/>
    <lineage>
        <taxon>Bacteria</taxon>
        <taxon>Bacillati</taxon>
        <taxon>Bacillota</taxon>
        <taxon>Clostridia</taxon>
        <taxon>Lachnospirales</taxon>
        <taxon>Lachnospiraceae</taxon>
        <taxon>Lachnospiraceae incertae sedis</taxon>
        <taxon>Candidatus Scybalomonas</taxon>
    </lineage>
</organism>
<feature type="transmembrane region" description="Helical" evidence="1">
    <location>
        <begin position="117"/>
        <end position="136"/>
    </location>
</feature>
<feature type="transmembrane region" description="Helical" evidence="1">
    <location>
        <begin position="46"/>
        <end position="68"/>
    </location>
</feature>
<gene>
    <name evidence="2" type="ORF">IAC13_02870</name>
</gene>
<evidence type="ECO:0000313" key="2">
    <source>
        <dbReference type="EMBL" id="MBO8462857.1"/>
    </source>
</evidence>
<dbReference type="Pfam" id="PF13782">
    <property type="entry name" value="SpoVAB"/>
    <property type="match status" value="1"/>
</dbReference>
<feature type="transmembrane region" description="Helical" evidence="1">
    <location>
        <begin position="74"/>
        <end position="96"/>
    </location>
</feature>
<evidence type="ECO:0000256" key="1">
    <source>
        <dbReference type="SAM" id="Phobius"/>
    </source>
</evidence>
<keyword evidence="1" id="KW-0472">Membrane</keyword>
<name>A0A9D9N770_9FIRM</name>
<sequence>MWIHEIILGFLGICAGFTVAGGFIALITLLGVIPRLSGETKTAKKTLLYENFLILGFILGNITSLYSIRIPFGTFFLILFALFSGIFVGCMAVALAEIINTFPIFFRRISLRKGAPFIVISLAIGKGLGALIQLYLGGQ</sequence>
<feature type="transmembrane region" description="Helical" evidence="1">
    <location>
        <begin position="6"/>
        <end position="34"/>
    </location>
</feature>
<dbReference type="InterPro" id="IPR020144">
    <property type="entry name" value="SpoVAB"/>
</dbReference>
<accession>A0A9D9N770</accession>
<evidence type="ECO:0000313" key="3">
    <source>
        <dbReference type="Proteomes" id="UP000823618"/>
    </source>
</evidence>
<reference evidence="2" key="2">
    <citation type="journal article" date="2021" name="PeerJ">
        <title>Extensive microbial diversity within the chicken gut microbiome revealed by metagenomics and culture.</title>
        <authorList>
            <person name="Gilroy R."/>
            <person name="Ravi A."/>
            <person name="Getino M."/>
            <person name="Pursley I."/>
            <person name="Horton D.L."/>
            <person name="Alikhan N.F."/>
            <person name="Baker D."/>
            <person name="Gharbi K."/>
            <person name="Hall N."/>
            <person name="Watson M."/>
            <person name="Adriaenssens E.M."/>
            <person name="Foster-Nyarko E."/>
            <person name="Jarju S."/>
            <person name="Secka A."/>
            <person name="Antonio M."/>
            <person name="Oren A."/>
            <person name="Chaudhuri R.R."/>
            <person name="La Ragione R."/>
            <person name="Hildebrand F."/>
            <person name="Pallen M.J."/>
        </authorList>
    </citation>
    <scope>NUCLEOTIDE SEQUENCE</scope>
    <source>
        <strain evidence="2">E3-2379</strain>
    </source>
</reference>
<dbReference type="EMBL" id="JADIML010000082">
    <property type="protein sequence ID" value="MBO8462857.1"/>
    <property type="molecule type" value="Genomic_DNA"/>
</dbReference>
<keyword evidence="1" id="KW-0812">Transmembrane</keyword>
<dbReference type="AlphaFoldDB" id="A0A9D9N770"/>
<reference evidence="2" key="1">
    <citation type="submission" date="2020-10" db="EMBL/GenBank/DDBJ databases">
        <authorList>
            <person name="Gilroy R."/>
        </authorList>
    </citation>
    <scope>NUCLEOTIDE SEQUENCE</scope>
    <source>
        <strain evidence="2">E3-2379</strain>
    </source>
</reference>